<evidence type="ECO:0000313" key="1">
    <source>
        <dbReference type="EMBL" id="KAA8575076.1"/>
    </source>
</evidence>
<dbReference type="EMBL" id="VICG01000002">
    <property type="protein sequence ID" value="KAA8575076.1"/>
    <property type="molecule type" value="Genomic_DNA"/>
</dbReference>
<sequence length="69" mass="8214">MYCSPGLPRPSLLVLLEQEQEQEQEREDDMDIYLYIKTHINKSEHVPQVTHAQEGKRHYEMVYPREDAA</sequence>
<proteinExistence type="predicted"/>
<gene>
    <name evidence="1" type="ORF">EYC84_004293</name>
</gene>
<reference evidence="1 2" key="1">
    <citation type="submission" date="2019-06" db="EMBL/GenBank/DDBJ databases">
        <title>Genome Sequence of the Brown Rot Fungal Pathogen Monilinia fructicola.</title>
        <authorList>
            <person name="De Miccolis Angelini R.M."/>
            <person name="Landi L."/>
            <person name="Abate D."/>
            <person name="Pollastro S."/>
            <person name="Romanazzi G."/>
            <person name="Faretra F."/>
        </authorList>
    </citation>
    <scope>NUCLEOTIDE SEQUENCE [LARGE SCALE GENOMIC DNA]</scope>
    <source>
        <strain evidence="1 2">Mfrc123</strain>
    </source>
</reference>
<comment type="caution">
    <text evidence="1">The sequence shown here is derived from an EMBL/GenBank/DDBJ whole genome shotgun (WGS) entry which is preliminary data.</text>
</comment>
<dbReference type="AlphaFoldDB" id="A0A5M9K4J0"/>
<protein>
    <submittedName>
        <fullName evidence="1">Uncharacterized protein</fullName>
    </submittedName>
</protein>
<dbReference type="Proteomes" id="UP000322873">
    <property type="component" value="Unassembled WGS sequence"/>
</dbReference>
<accession>A0A5M9K4J0</accession>
<name>A0A5M9K4J0_MONFR</name>
<keyword evidence="2" id="KW-1185">Reference proteome</keyword>
<organism evidence="1 2">
    <name type="scientific">Monilinia fructicola</name>
    <name type="common">Brown rot fungus</name>
    <name type="synonym">Ciboria fructicola</name>
    <dbReference type="NCBI Taxonomy" id="38448"/>
    <lineage>
        <taxon>Eukaryota</taxon>
        <taxon>Fungi</taxon>
        <taxon>Dikarya</taxon>
        <taxon>Ascomycota</taxon>
        <taxon>Pezizomycotina</taxon>
        <taxon>Leotiomycetes</taxon>
        <taxon>Helotiales</taxon>
        <taxon>Sclerotiniaceae</taxon>
        <taxon>Monilinia</taxon>
    </lineage>
</organism>
<evidence type="ECO:0000313" key="2">
    <source>
        <dbReference type="Proteomes" id="UP000322873"/>
    </source>
</evidence>